<evidence type="ECO:0000313" key="6">
    <source>
        <dbReference type="Proteomes" id="UP000231516"/>
    </source>
</evidence>
<dbReference type="Pfam" id="PF25954">
    <property type="entry name" value="Beta-barrel_RND_2"/>
    <property type="match status" value="1"/>
</dbReference>
<evidence type="ECO:0000259" key="3">
    <source>
        <dbReference type="Pfam" id="PF25917"/>
    </source>
</evidence>
<dbReference type="AlphaFoldDB" id="A0A2G5K4V6"/>
<dbReference type="FunFam" id="2.40.30.170:FF:000010">
    <property type="entry name" value="Efflux RND transporter periplasmic adaptor subunit"/>
    <property type="match status" value="1"/>
</dbReference>
<comment type="caution">
    <text evidence="5">The sequence shown here is derived from an EMBL/GenBank/DDBJ whole genome shotgun (WGS) entry which is preliminary data.</text>
</comment>
<sequence>MSTTLVILMGAYVASFGIPAPLAPIIGMDEADQQASQQQDGPRRGGGRNSATSVVMNALETESYTIVLRTIGSAVSKRNATVITSETGEVVETNLRANAFVEKGDVLVRLDDQTQVLQYDIALAELKQAQDTVERYENLRQSGNSTITQVTMSEAILAQQLAEANAGLAKIAVEDRTIKAPISGRLGLSDIDLGDVLSTNDVVVEIDDSTTLLAEFEVPERSIGLLVEGKTVLVGTPSFAGRTFEGKIVAFDSRLDTVTRSATVQAEVDNSDGMLWSGMTLGVRMLEETDPLPVLPATAITWNRDGSGIWVVDGDGKTIRKPATIRYRDGDRVWVDTDVTVGTSVVVEGAAKLRDGANVVDVAAQSVGGARS</sequence>
<dbReference type="PANTHER" id="PTHR30469:SF11">
    <property type="entry name" value="BLL4320 PROTEIN"/>
    <property type="match status" value="1"/>
</dbReference>
<dbReference type="InterPro" id="IPR058625">
    <property type="entry name" value="MdtA-like_BSH"/>
</dbReference>
<dbReference type="Pfam" id="PF25917">
    <property type="entry name" value="BSH_RND"/>
    <property type="match status" value="1"/>
</dbReference>
<dbReference type="SUPFAM" id="SSF111369">
    <property type="entry name" value="HlyD-like secretion proteins"/>
    <property type="match status" value="1"/>
</dbReference>
<gene>
    <name evidence="5" type="ORF">BFP76_05075</name>
</gene>
<evidence type="ECO:0000313" key="5">
    <source>
        <dbReference type="EMBL" id="PIB24566.1"/>
    </source>
</evidence>
<name>A0A2G5K4V6_9RHOB</name>
<dbReference type="Gene3D" id="2.40.420.20">
    <property type="match status" value="1"/>
</dbReference>
<evidence type="ECO:0000256" key="1">
    <source>
        <dbReference type="ARBA" id="ARBA00009477"/>
    </source>
</evidence>
<dbReference type="Gene3D" id="1.10.287.470">
    <property type="entry name" value="Helix hairpin bin"/>
    <property type="match status" value="1"/>
</dbReference>
<dbReference type="PANTHER" id="PTHR30469">
    <property type="entry name" value="MULTIDRUG RESISTANCE PROTEIN MDTA"/>
    <property type="match status" value="1"/>
</dbReference>
<protein>
    <submittedName>
        <fullName evidence="5">Efflux transporter periplasmic adaptor subunit</fullName>
    </submittedName>
</protein>
<dbReference type="EMBL" id="MDGM01000012">
    <property type="protein sequence ID" value="PIB24566.1"/>
    <property type="molecule type" value="Genomic_DNA"/>
</dbReference>
<dbReference type="OrthoDB" id="9806939at2"/>
<dbReference type="GO" id="GO:0015562">
    <property type="term" value="F:efflux transmembrane transporter activity"/>
    <property type="evidence" value="ECO:0007669"/>
    <property type="project" value="TreeGrafter"/>
</dbReference>
<dbReference type="InterPro" id="IPR058792">
    <property type="entry name" value="Beta-barrel_RND_2"/>
</dbReference>
<dbReference type="Proteomes" id="UP000231516">
    <property type="component" value="Unassembled WGS sequence"/>
</dbReference>
<organism evidence="5 6">
    <name type="scientific">Paramylibacter kogurei</name>
    <dbReference type="NCBI Taxonomy" id="1889778"/>
    <lineage>
        <taxon>Bacteria</taxon>
        <taxon>Pseudomonadati</taxon>
        <taxon>Pseudomonadota</taxon>
        <taxon>Alphaproteobacteria</taxon>
        <taxon>Rhodobacterales</taxon>
        <taxon>Paracoccaceae</taxon>
        <taxon>Paramylibacter</taxon>
    </lineage>
</organism>
<feature type="region of interest" description="Disordered" evidence="2">
    <location>
        <begin position="31"/>
        <end position="50"/>
    </location>
</feature>
<proteinExistence type="inferred from homology"/>
<reference evidence="5 6" key="1">
    <citation type="submission" date="2016-08" db="EMBL/GenBank/DDBJ databases">
        <title>Draft genome of Amylibacter sp. strain 4G11.</title>
        <authorList>
            <person name="Wong S.-K."/>
            <person name="Hamasaki K."/>
            <person name="Yoshizawa S."/>
        </authorList>
    </citation>
    <scope>NUCLEOTIDE SEQUENCE [LARGE SCALE GENOMIC DNA]</scope>
    <source>
        <strain evidence="5 6">4G11</strain>
    </source>
</reference>
<comment type="similarity">
    <text evidence="1">Belongs to the membrane fusion protein (MFP) (TC 8.A.1) family.</text>
</comment>
<feature type="domain" description="Multidrug resistance protein MdtA-like barrel-sandwich hybrid" evidence="3">
    <location>
        <begin position="80"/>
        <end position="201"/>
    </location>
</feature>
<evidence type="ECO:0000259" key="4">
    <source>
        <dbReference type="Pfam" id="PF25954"/>
    </source>
</evidence>
<dbReference type="Gene3D" id="2.40.30.170">
    <property type="match status" value="1"/>
</dbReference>
<dbReference type="InterPro" id="IPR006143">
    <property type="entry name" value="RND_pump_MFP"/>
</dbReference>
<accession>A0A2G5K4V6</accession>
<feature type="domain" description="CusB-like beta-barrel" evidence="4">
    <location>
        <begin position="215"/>
        <end position="286"/>
    </location>
</feature>
<dbReference type="NCBIfam" id="TIGR01730">
    <property type="entry name" value="RND_mfp"/>
    <property type="match status" value="1"/>
</dbReference>
<keyword evidence="6" id="KW-1185">Reference proteome</keyword>
<dbReference type="GO" id="GO:1990281">
    <property type="term" value="C:efflux pump complex"/>
    <property type="evidence" value="ECO:0007669"/>
    <property type="project" value="TreeGrafter"/>
</dbReference>
<dbReference type="Gene3D" id="2.40.50.100">
    <property type="match status" value="1"/>
</dbReference>
<evidence type="ECO:0000256" key="2">
    <source>
        <dbReference type="SAM" id="MobiDB-lite"/>
    </source>
</evidence>